<evidence type="ECO:0000313" key="8">
    <source>
        <dbReference type="Proteomes" id="UP001448207"/>
    </source>
</evidence>
<evidence type="ECO:0000313" key="7">
    <source>
        <dbReference type="EMBL" id="KAL0084453.1"/>
    </source>
</evidence>
<comment type="caution">
    <text evidence="7">The sequence shown here is derived from an EMBL/GenBank/DDBJ whole genome shotgun (WGS) entry which is preliminary data.</text>
</comment>
<keyword evidence="2 4" id="KW-0863">Zinc-finger</keyword>
<accession>A0ABR3AXS1</accession>
<evidence type="ECO:0000256" key="3">
    <source>
        <dbReference type="ARBA" id="ARBA00022833"/>
    </source>
</evidence>
<dbReference type="PANTHER" id="PTHR23164">
    <property type="entry name" value="EARLY ENDOSOME ANTIGEN 1"/>
    <property type="match status" value="1"/>
</dbReference>
<sequence length="322" mass="37782">MSNCIGQSEQLESISTELLGVEGKTRALVMLEQTIAAEFEEREKKYKERLRECELASQQQQMMIESLEDLVADLELKIENPHVPVGISETFGTQLLKQQRERQRERQRQRQRKNKNKHCSYYYSNEEDMDLCRWGFRKRVVDILDIKTKIDWVYKARWEVAMLLGGGVGTGRVIHTFEGRLHGVEMIIAGSGLTGQHPEEESFTGYRSSRRQAGLQRHHYMLHLLPRDRKTRFVLLPKDQWVPDKEADKCQYEQISHDTIQSCSTRFSFFQRKHHCRRCGSVICQRHSSNSLPLFHPHTFRNTGQWSRVCDMCFQDLVVPNP</sequence>
<keyword evidence="1" id="KW-0479">Metal-binding</keyword>
<dbReference type="PROSITE" id="PS50178">
    <property type="entry name" value="ZF_FYVE"/>
    <property type="match status" value="1"/>
</dbReference>
<proteinExistence type="predicted"/>
<dbReference type="PANTHER" id="PTHR23164:SF30">
    <property type="entry name" value="EARLY ENDOSOME ANTIGEN 1"/>
    <property type="match status" value="1"/>
</dbReference>
<feature type="domain" description="FYVE-type" evidence="6">
    <location>
        <begin position="263"/>
        <end position="318"/>
    </location>
</feature>
<reference evidence="7 8" key="1">
    <citation type="submission" date="2024-04" db="EMBL/GenBank/DDBJ databases">
        <title>Symmetric and asymmetric DNA N6-adenine methylation regulates different biological responses in Mucorales.</title>
        <authorList>
            <consortium name="Lawrence Berkeley National Laboratory"/>
            <person name="Lax C."/>
            <person name="Mondo S.J."/>
            <person name="Osorio-Concepcion M."/>
            <person name="Muszewska A."/>
            <person name="Corrochano-Luque M."/>
            <person name="Gutierrez G."/>
            <person name="Riley R."/>
            <person name="Lipzen A."/>
            <person name="Guo J."/>
            <person name="Hundley H."/>
            <person name="Amirebrahimi M."/>
            <person name="Ng V."/>
            <person name="Lorenzo-Gutierrez D."/>
            <person name="Binder U."/>
            <person name="Yang J."/>
            <person name="Song Y."/>
            <person name="Canovas D."/>
            <person name="Navarro E."/>
            <person name="Freitag M."/>
            <person name="Gabaldon T."/>
            <person name="Grigoriev I.V."/>
            <person name="Corrochano L.M."/>
            <person name="Nicolas F.E."/>
            <person name="Garre V."/>
        </authorList>
    </citation>
    <scope>NUCLEOTIDE SEQUENCE [LARGE SCALE GENOMIC DNA]</scope>
    <source>
        <strain evidence="7 8">L51</strain>
    </source>
</reference>
<name>A0ABR3AXS1_PHYBL</name>
<keyword evidence="8" id="KW-1185">Reference proteome</keyword>
<feature type="coiled-coil region" evidence="5">
    <location>
        <begin position="36"/>
        <end position="116"/>
    </location>
</feature>
<dbReference type="InterPro" id="IPR017455">
    <property type="entry name" value="Znf_FYVE-rel"/>
</dbReference>
<dbReference type="CDD" id="cd15760">
    <property type="entry name" value="FYVE_scVPS27p_like"/>
    <property type="match status" value="1"/>
</dbReference>
<keyword evidence="5" id="KW-0175">Coiled coil</keyword>
<dbReference type="InterPro" id="IPR013083">
    <property type="entry name" value="Znf_RING/FYVE/PHD"/>
</dbReference>
<dbReference type="SUPFAM" id="SSF57903">
    <property type="entry name" value="FYVE/PHD zinc finger"/>
    <property type="match status" value="1"/>
</dbReference>
<evidence type="ECO:0000256" key="4">
    <source>
        <dbReference type="PROSITE-ProRule" id="PRU00091"/>
    </source>
</evidence>
<dbReference type="InterPro" id="IPR000306">
    <property type="entry name" value="Znf_FYVE"/>
</dbReference>
<dbReference type="InterPro" id="IPR011011">
    <property type="entry name" value="Znf_FYVE_PHD"/>
</dbReference>
<evidence type="ECO:0000256" key="2">
    <source>
        <dbReference type="ARBA" id="ARBA00022771"/>
    </source>
</evidence>
<dbReference type="Proteomes" id="UP001448207">
    <property type="component" value="Unassembled WGS sequence"/>
</dbReference>
<dbReference type="Pfam" id="PF01363">
    <property type="entry name" value="FYVE"/>
    <property type="match status" value="1"/>
</dbReference>
<protein>
    <recommendedName>
        <fullName evidence="6">FYVE-type domain-containing protein</fullName>
    </recommendedName>
</protein>
<dbReference type="SMART" id="SM00064">
    <property type="entry name" value="FYVE"/>
    <property type="match status" value="1"/>
</dbReference>
<evidence type="ECO:0000256" key="5">
    <source>
        <dbReference type="SAM" id="Coils"/>
    </source>
</evidence>
<dbReference type="EMBL" id="JBCLYO010000012">
    <property type="protein sequence ID" value="KAL0084453.1"/>
    <property type="molecule type" value="Genomic_DNA"/>
</dbReference>
<keyword evidence="3" id="KW-0862">Zinc</keyword>
<dbReference type="Gene3D" id="3.30.40.10">
    <property type="entry name" value="Zinc/RING finger domain, C3HC4 (zinc finger)"/>
    <property type="match status" value="1"/>
</dbReference>
<organism evidence="7 8">
    <name type="scientific">Phycomyces blakesleeanus</name>
    <dbReference type="NCBI Taxonomy" id="4837"/>
    <lineage>
        <taxon>Eukaryota</taxon>
        <taxon>Fungi</taxon>
        <taxon>Fungi incertae sedis</taxon>
        <taxon>Mucoromycota</taxon>
        <taxon>Mucoromycotina</taxon>
        <taxon>Mucoromycetes</taxon>
        <taxon>Mucorales</taxon>
        <taxon>Phycomycetaceae</taxon>
        <taxon>Phycomyces</taxon>
    </lineage>
</organism>
<gene>
    <name evidence="7" type="ORF">J3Q64DRAFT_1747731</name>
</gene>
<evidence type="ECO:0000256" key="1">
    <source>
        <dbReference type="ARBA" id="ARBA00022723"/>
    </source>
</evidence>
<evidence type="ECO:0000259" key="6">
    <source>
        <dbReference type="PROSITE" id="PS50178"/>
    </source>
</evidence>